<name>A0AAW1VIR1_RUBAR</name>
<protein>
    <submittedName>
        <fullName evidence="1">Uncharacterized protein</fullName>
    </submittedName>
</protein>
<keyword evidence="2" id="KW-1185">Reference proteome</keyword>
<dbReference type="EMBL" id="JBEDUW010000338">
    <property type="protein sequence ID" value="KAK9901038.1"/>
    <property type="molecule type" value="Genomic_DNA"/>
</dbReference>
<accession>A0AAW1VIR1</accession>
<proteinExistence type="predicted"/>
<evidence type="ECO:0000313" key="1">
    <source>
        <dbReference type="EMBL" id="KAK9901038.1"/>
    </source>
</evidence>
<sequence>MATAWASRSTTVNCVEAVLGASASRLGWIFGRRRGDGYGLCGVDSSGDIVMEVKRWQVWLGIEHGLIERWVLFWRNGCEFVFLQGRHEFMVMEVDGRDGLGVSLAEANVGLVINGYGFGQLRG</sequence>
<dbReference type="AlphaFoldDB" id="A0AAW1VIR1"/>
<organism evidence="1 2">
    <name type="scientific">Rubus argutus</name>
    <name type="common">Southern blackberry</name>
    <dbReference type="NCBI Taxonomy" id="59490"/>
    <lineage>
        <taxon>Eukaryota</taxon>
        <taxon>Viridiplantae</taxon>
        <taxon>Streptophyta</taxon>
        <taxon>Embryophyta</taxon>
        <taxon>Tracheophyta</taxon>
        <taxon>Spermatophyta</taxon>
        <taxon>Magnoliopsida</taxon>
        <taxon>eudicotyledons</taxon>
        <taxon>Gunneridae</taxon>
        <taxon>Pentapetalae</taxon>
        <taxon>rosids</taxon>
        <taxon>fabids</taxon>
        <taxon>Rosales</taxon>
        <taxon>Rosaceae</taxon>
        <taxon>Rosoideae</taxon>
        <taxon>Rosoideae incertae sedis</taxon>
        <taxon>Rubus</taxon>
    </lineage>
</organism>
<comment type="caution">
    <text evidence="1">The sequence shown here is derived from an EMBL/GenBank/DDBJ whole genome shotgun (WGS) entry which is preliminary data.</text>
</comment>
<gene>
    <name evidence="1" type="ORF">M0R45_002276</name>
</gene>
<reference evidence="1 2" key="1">
    <citation type="journal article" date="2023" name="G3 (Bethesda)">
        <title>A chromosome-length genome assembly and annotation of blackberry (Rubus argutus, cv. 'Hillquist').</title>
        <authorList>
            <person name="Bruna T."/>
            <person name="Aryal R."/>
            <person name="Dudchenko O."/>
            <person name="Sargent D.J."/>
            <person name="Mead D."/>
            <person name="Buti M."/>
            <person name="Cavallini A."/>
            <person name="Hytonen T."/>
            <person name="Andres J."/>
            <person name="Pham M."/>
            <person name="Weisz D."/>
            <person name="Mascagni F."/>
            <person name="Usai G."/>
            <person name="Natali L."/>
            <person name="Bassil N."/>
            <person name="Fernandez G.E."/>
            <person name="Lomsadze A."/>
            <person name="Armour M."/>
            <person name="Olukolu B."/>
            <person name="Poorten T."/>
            <person name="Britton C."/>
            <person name="Davik J."/>
            <person name="Ashrafi H."/>
            <person name="Aiden E.L."/>
            <person name="Borodovsky M."/>
            <person name="Worthington M."/>
        </authorList>
    </citation>
    <scope>NUCLEOTIDE SEQUENCE [LARGE SCALE GENOMIC DNA]</scope>
    <source>
        <strain evidence="1">PI 553951</strain>
    </source>
</reference>
<dbReference type="Proteomes" id="UP001457282">
    <property type="component" value="Unassembled WGS sequence"/>
</dbReference>
<evidence type="ECO:0000313" key="2">
    <source>
        <dbReference type="Proteomes" id="UP001457282"/>
    </source>
</evidence>